<dbReference type="InterPro" id="IPR029100">
    <property type="entry name" value="Ntox50"/>
</dbReference>
<dbReference type="Pfam" id="PF06152">
    <property type="entry name" value="Phage_min_cap2"/>
    <property type="match status" value="1"/>
</dbReference>
<reference evidence="2 3" key="1">
    <citation type="submission" date="2015-11" db="EMBL/GenBank/DDBJ databases">
        <title>Draft genome sequences of new species of the genus Lactobacillus isolated from orchardgrass silage.</title>
        <authorList>
            <person name="Tohno M."/>
            <person name="Tanizawa Y."/>
            <person name="Arita M."/>
        </authorList>
    </citation>
    <scope>NUCLEOTIDE SEQUENCE [LARGE SCALE GENOMIC DNA]</scope>
    <source>
        <strain evidence="2 3">IWT25</strain>
    </source>
</reference>
<accession>A0A1Z5IZ57</accession>
<sequence>MMITQDSMQHDADASIGIYTKLEQDIYAKLIDTLKHTRYSKVDKNNALAWQLEQLSKMGVLTESVVSMAAKFTKTSKKSLEHLIKENGIQIVDEVDDDLKHKLHKKVAVSPDIRNTINSMMNQTWKDLDNSVNESLLTRNTQNNAALRAYQGIIKQTTLETVTGLKTHERAFADTVYKWIGAGLSSPLTDKGGHHWSLEGYSRMVIQTTAHQTFNNLRLKRMQDYGTHLAVMTSHPASRPACAYIQGQVVNVVPPGNQYYNDKYDSIYNHGYGKPAGTQGINCGHELIPFIDGVNTNNQPQYDPDEAIAKGKVVQKQRSRERAIRATKKQLAAAQELGDEQGVQHYKSQLANQQKSVRELVKNHDFLARDYSREKVVLGPQKQYNKAKLRLDQRHTLAQIKSGAWGTKVNADKQAPHMKSTHGKGKSYFDDSVDAQKLVDKYTGKGKLIEQKNGFSNRELVTGVKLPGKVITLDGTGLPITGFTIHHSKQRTHVVPYAKKE</sequence>
<dbReference type="GO" id="GO:0005198">
    <property type="term" value="F:structural molecule activity"/>
    <property type="evidence" value="ECO:0007669"/>
    <property type="project" value="InterPro"/>
</dbReference>
<dbReference type="Pfam" id="PF15542">
    <property type="entry name" value="Ntox50"/>
    <property type="match status" value="1"/>
</dbReference>
<organism evidence="2 3">
    <name type="scientific">Secundilactobacillus pentosiphilus</name>
    <dbReference type="NCBI Taxonomy" id="1714682"/>
    <lineage>
        <taxon>Bacteria</taxon>
        <taxon>Bacillati</taxon>
        <taxon>Bacillota</taxon>
        <taxon>Bacilli</taxon>
        <taxon>Lactobacillales</taxon>
        <taxon>Lactobacillaceae</taxon>
        <taxon>Secundilactobacillus</taxon>
    </lineage>
</organism>
<dbReference type="OrthoDB" id="3197444at2"/>
<name>A0A1Z5IZ57_9LACO</name>
<dbReference type="RefSeq" id="WP_089121761.1">
    <property type="nucleotide sequence ID" value="NZ_BCMI01000027.1"/>
</dbReference>
<feature type="domain" description="Bacterial toxin 50" evidence="1">
    <location>
        <begin position="409"/>
        <end position="496"/>
    </location>
</feature>
<gene>
    <name evidence="2" type="ORF">IWT25_02165</name>
</gene>
<proteinExistence type="predicted"/>
<protein>
    <submittedName>
        <fullName evidence="2">Minor capsid protein</fullName>
    </submittedName>
</protein>
<evidence type="ECO:0000313" key="2">
    <source>
        <dbReference type="EMBL" id="GAX06818.1"/>
    </source>
</evidence>
<dbReference type="InterPro" id="IPR009319">
    <property type="entry name" value="Phage_A118_VSP1"/>
</dbReference>
<dbReference type="EMBL" id="BCMI01000027">
    <property type="protein sequence ID" value="GAX06818.1"/>
    <property type="molecule type" value="Genomic_DNA"/>
</dbReference>
<evidence type="ECO:0000313" key="3">
    <source>
        <dbReference type="Proteomes" id="UP000198414"/>
    </source>
</evidence>
<dbReference type="Proteomes" id="UP000198414">
    <property type="component" value="Unassembled WGS sequence"/>
</dbReference>
<dbReference type="AlphaFoldDB" id="A0A1Z5IZ57"/>
<evidence type="ECO:0000259" key="1">
    <source>
        <dbReference type="Pfam" id="PF15542"/>
    </source>
</evidence>
<comment type="caution">
    <text evidence="2">The sequence shown here is derived from an EMBL/GenBank/DDBJ whole genome shotgun (WGS) entry which is preliminary data.</text>
</comment>